<dbReference type="EnsemblProtists" id="PYU1_T003189">
    <property type="protein sequence ID" value="PYU1_T003189"/>
    <property type="gene ID" value="PYU1_G003182"/>
</dbReference>
<protein>
    <submittedName>
        <fullName evidence="2">Uncharacterized protein</fullName>
    </submittedName>
</protein>
<dbReference type="InParanoid" id="K3WDZ8"/>
<reference evidence="3" key="2">
    <citation type="submission" date="2010-04" db="EMBL/GenBank/DDBJ databases">
        <authorList>
            <person name="Buell R."/>
            <person name="Hamilton J."/>
            <person name="Hostetler J."/>
        </authorList>
    </citation>
    <scope>NUCLEOTIDE SEQUENCE [LARGE SCALE GENOMIC DNA]</scope>
    <source>
        <strain evidence="3">DAOM:BR144</strain>
    </source>
</reference>
<keyword evidence="3" id="KW-1185">Reference proteome</keyword>
<keyword evidence="1" id="KW-1133">Transmembrane helix</keyword>
<evidence type="ECO:0000256" key="1">
    <source>
        <dbReference type="SAM" id="Phobius"/>
    </source>
</evidence>
<feature type="transmembrane region" description="Helical" evidence="1">
    <location>
        <begin position="32"/>
        <end position="53"/>
    </location>
</feature>
<dbReference type="HOGENOM" id="CLU_1963988_0_0_1"/>
<sequence length="128" mass="14591">MGLTDAGDGAIVATGCVTGASVGCSGARRGRLLWLLWGLSCWLLWGLSCWLLWGLSRFFWSWSWYWGGQRRWSHSGRISDWSNCGWRDWDWRSCWVRGRWGHPLATCGTVDASDRRDIRSHQVQGAAE</sequence>
<keyword evidence="1" id="KW-0472">Membrane</keyword>
<dbReference type="Proteomes" id="UP000019132">
    <property type="component" value="Unassembled WGS sequence"/>
</dbReference>
<evidence type="ECO:0000313" key="2">
    <source>
        <dbReference type="EnsemblProtists" id="PYU1_T003189"/>
    </source>
</evidence>
<dbReference type="AlphaFoldDB" id="K3WDZ8"/>
<accession>K3WDZ8</accession>
<reference evidence="2" key="3">
    <citation type="submission" date="2015-02" db="UniProtKB">
        <authorList>
            <consortium name="EnsemblProtists"/>
        </authorList>
    </citation>
    <scope>IDENTIFICATION</scope>
    <source>
        <strain evidence="2">DAOM BR144</strain>
    </source>
</reference>
<dbReference type="EMBL" id="GL376603">
    <property type="status" value="NOT_ANNOTATED_CDS"/>
    <property type="molecule type" value="Genomic_DNA"/>
</dbReference>
<organism evidence="2 3">
    <name type="scientific">Globisporangium ultimum (strain ATCC 200006 / CBS 805.95 / DAOM BR144)</name>
    <name type="common">Pythium ultimum</name>
    <dbReference type="NCBI Taxonomy" id="431595"/>
    <lineage>
        <taxon>Eukaryota</taxon>
        <taxon>Sar</taxon>
        <taxon>Stramenopiles</taxon>
        <taxon>Oomycota</taxon>
        <taxon>Peronosporomycetes</taxon>
        <taxon>Pythiales</taxon>
        <taxon>Pythiaceae</taxon>
        <taxon>Globisporangium</taxon>
    </lineage>
</organism>
<dbReference type="VEuPathDB" id="FungiDB:PYU1_G003182"/>
<reference evidence="3" key="1">
    <citation type="journal article" date="2010" name="Genome Biol.">
        <title>Genome sequence of the necrotrophic plant pathogen Pythium ultimum reveals original pathogenicity mechanisms and effector repertoire.</title>
        <authorList>
            <person name="Levesque C.A."/>
            <person name="Brouwer H."/>
            <person name="Cano L."/>
            <person name="Hamilton J.P."/>
            <person name="Holt C."/>
            <person name="Huitema E."/>
            <person name="Raffaele S."/>
            <person name="Robideau G.P."/>
            <person name="Thines M."/>
            <person name="Win J."/>
            <person name="Zerillo M.M."/>
            <person name="Beakes G.W."/>
            <person name="Boore J.L."/>
            <person name="Busam D."/>
            <person name="Dumas B."/>
            <person name="Ferriera S."/>
            <person name="Fuerstenberg S.I."/>
            <person name="Gachon C.M."/>
            <person name="Gaulin E."/>
            <person name="Govers F."/>
            <person name="Grenville-Briggs L."/>
            <person name="Horner N."/>
            <person name="Hostetler J."/>
            <person name="Jiang R.H."/>
            <person name="Johnson J."/>
            <person name="Krajaejun T."/>
            <person name="Lin H."/>
            <person name="Meijer H.J."/>
            <person name="Moore B."/>
            <person name="Morris P."/>
            <person name="Phuntmart V."/>
            <person name="Puiu D."/>
            <person name="Shetty J."/>
            <person name="Stajich J.E."/>
            <person name="Tripathy S."/>
            <person name="Wawra S."/>
            <person name="van West P."/>
            <person name="Whitty B.R."/>
            <person name="Coutinho P.M."/>
            <person name="Henrissat B."/>
            <person name="Martin F."/>
            <person name="Thomas P.D."/>
            <person name="Tyler B.M."/>
            <person name="De Vries R.P."/>
            <person name="Kamoun S."/>
            <person name="Yandell M."/>
            <person name="Tisserat N."/>
            <person name="Buell C.R."/>
        </authorList>
    </citation>
    <scope>NUCLEOTIDE SEQUENCE</scope>
    <source>
        <strain evidence="3">DAOM:BR144</strain>
    </source>
</reference>
<proteinExistence type="predicted"/>
<evidence type="ECO:0000313" key="3">
    <source>
        <dbReference type="Proteomes" id="UP000019132"/>
    </source>
</evidence>
<name>K3WDZ8_GLOUD</name>
<keyword evidence="1" id="KW-0812">Transmembrane</keyword>